<reference evidence="5" key="1">
    <citation type="submission" date="2011-08" db="EMBL/GenBank/DDBJ databases">
        <authorList>
            <person name="Rombauts S."/>
        </authorList>
    </citation>
    <scope>NUCLEOTIDE SEQUENCE</scope>
    <source>
        <strain evidence="5">London</strain>
    </source>
</reference>
<feature type="domain" description="Mitochondrial transcription rescue factor 1 C-terminal" evidence="3">
    <location>
        <begin position="170"/>
        <end position="270"/>
    </location>
</feature>
<dbReference type="PANTHER" id="PTHR13633:SF3">
    <property type="entry name" value="MITOCHONDRIAL TRANSCRIPTION RESCUE FACTOR 1"/>
    <property type="match status" value="1"/>
</dbReference>
<evidence type="ECO:0000313" key="4">
    <source>
        <dbReference type="EnsemblMetazoa" id="tetur24g01560.1"/>
    </source>
</evidence>
<sequence length="293" mass="34064">MFILKNFINRNCKLSYINCQRLCMQIHGEKWVNLRHEKFPKEYALQHFDSLNSSVYTDKWLSMKFDQKAKERNVAASEIKDLCDGHEGKTLLMLSPLKKAFLLPCGSSNQLYPALEEKVPEFSPKSCAPKKGKRRSKDKAQDRDDKSDDEDDGDDDDDDDDEIVPVDYVDLDVETGSLRLDTVMKTALPIQRRKIEEVHAEDKIRVNGERVQKRAMEVGEGDVIDLIYGRSRQNSKLLEIKRVKLLSVPEYKTAKDRVKFKIRRWPSLTIENYSLHPFESMVVREEEEDKYGS</sequence>
<dbReference type="PROSITE" id="PS50889">
    <property type="entry name" value="S4"/>
    <property type="match status" value="1"/>
</dbReference>
<dbReference type="Pfam" id="PF25818">
    <property type="entry name" value="MTRES1_C"/>
    <property type="match status" value="1"/>
</dbReference>
<dbReference type="SUPFAM" id="SSF55174">
    <property type="entry name" value="Alpha-L RNA-binding motif"/>
    <property type="match status" value="1"/>
</dbReference>
<keyword evidence="1" id="KW-0694">RNA-binding</keyword>
<feature type="compositionally biased region" description="Acidic residues" evidence="2">
    <location>
        <begin position="147"/>
        <end position="165"/>
    </location>
</feature>
<dbReference type="Proteomes" id="UP000015104">
    <property type="component" value="Unassembled WGS sequence"/>
</dbReference>
<evidence type="ECO:0000256" key="2">
    <source>
        <dbReference type="SAM" id="MobiDB-lite"/>
    </source>
</evidence>
<dbReference type="CDD" id="cd00165">
    <property type="entry name" value="S4"/>
    <property type="match status" value="1"/>
</dbReference>
<keyword evidence="5" id="KW-1185">Reference proteome</keyword>
<dbReference type="GO" id="GO:0003723">
    <property type="term" value="F:RNA binding"/>
    <property type="evidence" value="ECO:0007669"/>
    <property type="project" value="UniProtKB-KW"/>
</dbReference>
<dbReference type="Gene3D" id="3.10.290.10">
    <property type="entry name" value="RNA-binding S4 domain"/>
    <property type="match status" value="1"/>
</dbReference>
<feature type="region of interest" description="Disordered" evidence="2">
    <location>
        <begin position="122"/>
        <end position="165"/>
    </location>
</feature>
<proteinExistence type="predicted"/>
<dbReference type="GO" id="GO:1903108">
    <property type="term" value="P:regulation of mitochondrial transcription"/>
    <property type="evidence" value="ECO:0007669"/>
    <property type="project" value="TreeGrafter"/>
</dbReference>
<dbReference type="GO" id="GO:0005739">
    <property type="term" value="C:mitochondrion"/>
    <property type="evidence" value="ECO:0007669"/>
    <property type="project" value="TreeGrafter"/>
</dbReference>
<dbReference type="KEGG" id="tut:107367974"/>
<dbReference type="InterPro" id="IPR036986">
    <property type="entry name" value="S4_RNA-bd_sf"/>
</dbReference>
<dbReference type="STRING" id="32264.T1KWG5"/>
<dbReference type="OrthoDB" id="4150at2759"/>
<dbReference type="AlphaFoldDB" id="T1KWG5"/>
<organism evidence="4 5">
    <name type="scientific">Tetranychus urticae</name>
    <name type="common">Two-spotted spider mite</name>
    <dbReference type="NCBI Taxonomy" id="32264"/>
    <lineage>
        <taxon>Eukaryota</taxon>
        <taxon>Metazoa</taxon>
        <taxon>Ecdysozoa</taxon>
        <taxon>Arthropoda</taxon>
        <taxon>Chelicerata</taxon>
        <taxon>Arachnida</taxon>
        <taxon>Acari</taxon>
        <taxon>Acariformes</taxon>
        <taxon>Trombidiformes</taxon>
        <taxon>Prostigmata</taxon>
        <taxon>Eleutherengona</taxon>
        <taxon>Raphignathae</taxon>
        <taxon>Tetranychoidea</taxon>
        <taxon>Tetranychidae</taxon>
        <taxon>Tetranychus</taxon>
    </lineage>
</organism>
<accession>T1KWG5</accession>
<protein>
    <recommendedName>
        <fullName evidence="3">Mitochondrial transcription rescue factor 1 C-terminal domain-containing protein</fullName>
    </recommendedName>
</protein>
<gene>
    <name evidence="4" type="primary">107367974</name>
</gene>
<dbReference type="eggNOG" id="KOG4837">
    <property type="taxonomic scope" value="Eukaryota"/>
</dbReference>
<feature type="compositionally biased region" description="Basic residues" evidence="2">
    <location>
        <begin position="128"/>
        <end position="137"/>
    </location>
</feature>
<dbReference type="EnsemblMetazoa" id="tetur24g01560.1">
    <property type="protein sequence ID" value="tetur24g01560.1"/>
    <property type="gene ID" value="tetur24g01560"/>
</dbReference>
<dbReference type="EMBL" id="CAEY01000644">
    <property type="status" value="NOT_ANNOTATED_CDS"/>
    <property type="molecule type" value="Genomic_DNA"/>
</dbReference>
<dbReference type="InterPro" id="IPR057896">
    <property type="entry name" value="MTRES1_C"/>
</dbReference>
<evidence type="ECO:0000256" key="1">
    <source>
        <dbReference type="PROSITE-ProRule" id="PRU00182"/>
    </source>
</evidence>
<name>T1KWG5_TETUR</name>
<dbReference type="PANTHER" id="PTHR13633">
    <property type="entry name" value="MITOCHONDRIAL TRANSCRIPTION RESCUE FACTOR 1"/>
    <property type="match status" value="1"/>
</dbReference>
<reference evidence="4" key="2">
    <citation type="submission" date="2015-06" db="UniProtKB">
        <authorList>
            <consortium name="EnsemblMetazoa"/>
        </authorList>
    </citation>
    <scope>IDENTIFICATION</scope>
</reference>
<evidence type="ECO:0000259" key="3">
    <source>
        <dbReference type="Pfam" id="PF25818"/>
    </source>
</evidence>
<evidence type="ECO:0000313" key="5">
    <source>
        <dbReference type="Proteomes" id="UP000015104"/>
    </source>
</evidence>
<dbReference type="HOGENOM" id="CLU_950997_0_0_1"/>